<gene>
    <name evidence="3" type="ORF">BJ085DRAFT_33699</name>
</gene>
<feature type="transmembrane region" description="Helical" evidence="2">
    <location>
        <begin position="34"/>
        <end position="56"/>
    </location>
</feature>
<dbReference type="EMBL" id="ML002232">
    <property type="protein sequence ID" value="RKP39977.1"/>
    <property type="molecule type" value="Genomic_DNA"/>
</dbReference>
<keyword evidence="4" id="KW-1185">Reference proteome</keyword>
<dbReference type="OrthoDB" id="5598825at2759"/>
<evidence type="ECO:0000313" key="3">
    <source>
        <dbReference type="EMBL" id="RKP39977.1"/>
    </source>
</evidence>
<keyword evidence="2" id="KW-0812">Transmembrane</keyword>
<evidence type="ECO:0000256" key="2">
    <source>
        <dbReference type="SAM" id="Phobius"/>
    </source>
</evidence>
<protein>
    <submittedName>
        <fullName evidence="3">Uncharacterized protein</fullName>
    </submittedName>
</protein>
<dbReference type="AlphaFoldDB" id="A0A4Q0A1Q4"/>
<evidence type="ECO:0000256" key="1">
    <source>
        <dbReference type="SAM" id="MobiDB-lite"/>
    </source>
</evidence>
<proteinExistence type="predicted"/>
<keyword evidence="2" id="KW-0472">Membrane</keyword>
<reference evidence="4" key="1">
    <citation type="journal article" date="2018" name="Nat. Microbiol.">
        <title>Leveraging single-cell genomics to expand the fungal tree of life.</title>
        <authorList>
            <person name="Ahrendt S.R."/>
            <person name="Quandt C.A."/>
            <person name="Ciobanu D."/>
            <person name="Clum A."/>
            <person name="Salamov A."/>
            <person name="Andreopoulos B."/>
            <person name="Cheng J.F."/>
            <person name="Woyke T."/>
            <person name="Pelin A."/>
            <person name="Henrissat B."/>
            <person name="Reynolds N.K."/>
            <person name="Benny G.L."/>
            <person name="Smith M.E."/>
            <person name="James T.Y."/>
            <person name="Grigoriev I.V."/>
        </authorList>
    </citation>
    <scope>NUCLEOTIDE SEQUENCE [LARGE SCALE GENOMIC DNA]</scope>
    <source>
        <strain evidence="4">RSA 468</strain>
    </source>
</reference>
<organism evidence="3 4">
    <name type="scientific">Dimargaris cristalligena</name>
    <dbReference type="NCBI Taxonomy" id="215637"/>
    <lineage>
        <taxon>Eukaryota</taxon>
        <taxon>Fungi</taxon>
        <taxon>Fungi incertae sedis</taxon>
        <taxon>Zoopagomycota</taxon>
        <taxon>Kickxellomycotina</taxon>
        <taxon>Dimargaritomycetes</taxon>
        <taxon>Dimargaritales</taxon>
        <taxon>Dimargaritaceae</taxon>
        <taxon>Dimargaris</taxon>
    </lineage>
</organism>
<evidence type="ECO:0000313" key="4">
    <source>
        <dbReference type="Proteomes" id="UP000268162"/>
    </source>
</evidence>
<accession>A0A4Q0A1Q4</accession>
<feature type="transmembrane region" description="Helical" evidence="2">
    <location>
        <begin position="170"/>
        <end position="194"/>
    </location>
</feature>
<keyword evidence="2" id="KW-1133">Transmembrane helix</keyword>
<feature type="transmembrane region" description="Helical" evidence="2">
    <location>
        <begin position="62"/>
        <end position="82"/>
    </location>
</feature>
<sequence length="344" mass="38776">MPAILHVLRNDHIIQDGPDPVVNYDRHWFNTTSMAMIALAGTLLIHISNAVTSVRLNFKHRIPSLFLVAMIQSLVAVGCHFCRSSDFFFVTDCQFKPYLNNFCYALSTGLIIAGFSWQLAKATPYFWSFMFFGLLCQGAKHIPAIIYTVHMTVGTGYFQECHYATPPFDAFLFLISEIMVYATMILAWAVIIPIRVYRHNQPWKSAIYYYGAIYTVVCCILGMAILCMIITGHTFDLHLEVFFQSKWAIESMALTAQLKRLHQELREFRRSQGDQPISGFVNFNLKHVRTPGKPSPGGSNTSTLANTIRYMRDRVRSTTSSLATGSGGTYKAPSEIESATTSRS</sequence>
<feature type="transmembrane region" description="Helical" evidence="2">
    <location>
        <begin position="102"/>
        <end position="120"/>
    </location>
</feature>
<name>A0A4Q0A1Q4_9FUNG</name>
<dbReference type="Proteomes" id="UP000268162">
    <property type="component" value="Unassembled WGS sequence"/>
</dbReference>
<feature type="transmembrane region" description="Helical" evidence="2">
    <location>
        <begin position="206"/>
        <end position="230"/>
    </location>
</feature>
<feature type="region of interest" description="Disordered" evidence="1">
    <location>
        <begin position="319"/>
        <end position="344"/>
    </location>
</feature>
<feature type="transmembrane region" description="Helical" evidence="2">
    <location>
        <begin position="126"/>
        <end position="149"/>
    </location>
</feature>